<dbReference type="VEuPathDB" id="TrichDB:TVAG_071810"/>
<dbReference type="PANTHER" id="PTHR24346:SF30">
    <property type="entry name" value="MATERNAL EMBRYONIC LEUCINE ZIPPER KINASE"/>
    <property type="match status" value="1"/>
</dbReference>
<keyword evidence="1" id="KW-0547">Nucleotide-binding</keyword>
<keyword evidence="2" id="KW-0067">ATP-binding</keyword>
<dbReference type="KEGG" id="tva:4751745"/>
<feature type="domain" description="Protein kinase" evidence="3">
    <location>
        <begin position="1"/>
        <end position="244"/>
    </location>
</feature>
<name>A2FM52_TRIV3</name>
<proteinExistence type="predicted"/>
<dbReference type="VEuPathDB" id="TrichDB:TVAGG3_0685010"/>
<evidence type="ECO:0000259" key="3">
    <source>
        <dbReference type="PROSITE" id="PS50011"/>
    </source>
</evidence>
<dbReference type="EMBL" id="DS113880">
    <property type="protein sequence ID" value="EAX94019.1"/>
    <property type="molecule type" value="Genomic_DNA"/>
</dbReference>
<dbReference type="PANTHER" id="PTHR24346">
    <property type="entry name" value="MAP/MICROTUBULE AFFINITY-REGULATING KINASE"/>
    <property type="match status" value="1"/>
</dbReference>
<dbReference type="AlphaFoldDB" id="A2FM52"/>
<dbReference type="STRING" id="5722.A2FM52"/>
<sequence length="305" mass="35457">MALLQLLPSARHKDRKLCAIKLFNRKKVMEKDMMQYLESEIRIISRIHHPAFPEIYEILYEPEWIMVVMEYLCNGNVIELIQENVFFTYDEKIAIVKRIAEGLEYLHKRGIAHRDIKSENIVFDGNFNPKIIDFGLCKENPNNLETYCGTMNYMAPEVIKTCNYNGKKADIWSFAITAHVIMTSQMPINYMSEAKFVHDVKKGKMTLKNYCIGEMRTLIDDCLMQDPAKRPSAFQVVLKLSQMLNINKEDAIASEKVVLPKLLSEKKFIARCKTKKFGAMLNKNFNIPHVMKLTPNVNFRRVSSF</sequence>
<protein>
    <submittedName>
        <fullName evidence="4">CAMK family protein kinase</fullName>
    </submittedName>
</protein>
<dbReference type="Proteomes" id="UP000001542">
    <property type="component" value="Unassembled WGS sequence"/>
</dbReference>
<evidence type="ECO:0000313" key="4">
    <source>
        <dbReference type="EMBL" id="EAX94019.1"/>
    </source>
</evidence>
<dbReference type="GO" id="GO:0004674">
    <property type="term" value="F:protein serine/threonine kinase activity"/>
    <property type="evidence" value="ECO:0000318"/>
    <property type="project" value="GO_Central"/>
</dbReference>
<organism evidence="4 5">
    <name type="scientific">Trichomonas vaginalis (strain ATCC PRA-98 / G3)</name>
    <dbReference type="NCBI Taxonomy" id="412133"/>
    <lineage>
        <taxon>Eukaryota</taxon>
        <taxon>Metamonada</taxon>
        <taxon>Parabasalia</taxon>
        <taxon>Trichomonadida</taxon>
        <taxon>Trichomonadidae</taxon>
        <taxon>Trichomonas</taxon>
    </lineage>
</organism>
<dbReference type="PROSITE" id="PS50011">
    <property type="entry name" value="PROTEIN_KINASE_DOM"/>
    <property type="match status" value="1"/>
</dbReference>
<evidence type="ECO:0000256" key="2">
    <source>
        <dbReference type="ARBA" id="ARBA00022840"/>
    </source>
</evidence>
<dbReference type="PROSITE" id="PS00108">
    <property type="entry name" value="PROTEIN_KINASE_ST"/>
    <property type="match status" value="1"/>
</dbReference>
<dbReference type="InterPro" id="IPR000719">
    <property type="entry name" value="Prot_kinase_dom"/>
</dbReference>
<accession>A2FM52</accession>
<dbReference type="SMART" id="SM00220">
    <property type="entry name" value="S_TKc"/>
    <property type="match status" value="1"/>
</dbReference>
<dbReference type="InterPro" id="IPR008271">
    <property type="entry name" value="Ser/Thr_kinase_AS"/>
</dbReference>
<dbReference type="eggNOG" id="KOG0583">
    <property type="taxonomic scope" value="Eukaryota"/>
</dbReference>
<reference evidence="4" key="1">
    <citation type="submission" date="2006-10" db="EMBL/GenBank/DDBJ databases">
        <authorList>
            <person name="Amadeo P."/>
            <person name="Zhao Q."/>
            <person name="Wortman J."/>
            <person name="Fraser-Liggett C."/>
            <person name="Carlton J."/>
        </authorList>
    </citation>
    <scope>NUCLEOTIDE SEQUENCE</scope>
    <source>
        <strain evidence="4">G3</strain>
    </source>
</reference>
<evidence type="ECO:0000313" key="5">
    <source>
        <dbReference type="Proteomes" id="UP000001542"/>
    </source>
</evidence>
<dbReference type="InterPro" id="IPR011009">
    <property type="entry name" value="Kinase-like_dom_sf"/>
</dbReference>
<reference evidence="4" key="2">
    <citation type="journal article" date="2007" name="Science">
        <title>Draft genome sequence of the sexually transmitted pathogen Trichomonas vaginalis.</title>
        <authorList>
            <person name="Carlton J.M."/>
            <person name="Hirt R.P."/>
            <person name="Silva J.C."/>
            <person name="Delcher A.L."/>
            <person name="Schatz M."/>
            <person name="Zhao Q."/>
            <person name="Wortman J.R."/>
            <person name="Bidwell S.L."/>
            <person name="Alsmark U.C.M."/>
            <person name="Besteiro S."/>
            <person name="Sicheritz-Ponten T."/>
            <person name="Noel C.J."/>
            <person name="Dacks J.B."/>
            <person name="Foster P.G."/>
            <person name="Simillion C."/>
            <person name="Van de Peer Y."/>
            <person name="Miranda-Saavedra D."/>
            <person name="Barton G.J."/>
            <person name="Westrop G.D."/>
            <person name="Mueller S."/>
            <person name="Dessi D."/>
            <person name="Fiori P.L."/>
            <person name="Ren Q."/>
            <person name="Paulsen I."/>
            <person name="Zhang H."/>
            <person name="Bastida-Corcuera F.D."/>
            <person name="Simoes-Barbosa A."/>
            <person name="Brown M.T."/>
            <person name="Hayes R.D."/>
            <person name="Mukherjee M."/>
            <person name="Okumura C.Y."/>
            <person name="Schneider R."/>
            <person name="Smith A.J."/>
            <person name="Vanacova S."/>
            <person name="Villalvazo M."/>
            <person name="Haas B.J."/>
            <person name="Pertea M."/>
            <person name="Feldblyum T.V."/>
            <person name="Utterback T.R."/>
            <person name="Shu C.L."/>
            <person name="Osoegawa K."/>
            <person name="de Jong P.J."/>
            <person name="Hrdy I."/>
            <person name="Horvathova L."/>
            <person name="Zubacova Z."/>
            <person name="Dolezal P."/>
            <person name="Malik S.B."/>
            <person name="Logsdon J.M. Jr."/>
            <person name="Henze K."/>
            <person name="Gupta A."/>
            <person name="Wang C.C."/>
            <person name="Dunne R.L."/>
            <person name="Upcroft J.A."/>
            <person name="Upcroft P."/>
            <person name="White O."/>
            <person name="Salzberg S.L."/>
            <person name="Tang P."/>
            <person name="Chiu C.-H."/>
            <person name="Lee Y.-S."/>
            <person name="Embley T.M."/>
            <person name="Coombs G.H."/>
            <person name="Mottram J.C."/>
            <person name="Tachezy J."/>
            <person name="Fraser-Liggett C.M."/>
            <person name="Johnson P.J."/>
        </authorList>
    </citation>
    <scope>NUCLEOTIDE SEQUENCE [LARGE SCALE GENOMIC DNA]</scope>
    <source>
        <strain evidence="4">G3</strain>
    </source>
</reference>
<dbReference type="SUPFAM" id="SSF56112">
    <property type="entry name" value="Protein kinase-like (PK-like)"/>
    <property type="match status" value="1"/>
</dbReference>
<dbReference type="OMA" id="YEPEWIM"/>
<keyword evidence="5" id="KW-1185">Reference proteome</keyword>
<dbReference type="Pfam" id="PF00069">
    <property type="entry name" value="Pkinase"/>
    <property type="match status" value="1"/>
</dbReference>
<dbReference type="Gene3D" id="1.10.510.10">
    <property type="entry name" value="Transferase(Phosphotransferase) domain 1"/>
    <property type="match status" value="1"/>
</dbReference>
<keyword evidence="4" id="KW-0808">Transferase</keyword>
<evidence type="ECO:0000256" key="1">
    <source>
        <dbReference type="ARBA" id="ARBA00022741"/>
    </source>
</evidence>
<keyword evidence="4" id="KW-0418">Kinase</keyword>
<dbReference type="InParanoid" id="A2FM52"/>
<dbReference type="GO" id="GO:0005524">
    <property type="term" value="F:ATP binding"/>
    <property type="evidence" value="ECO:0007669"/>
    <property type="project" value="UniProtKB-KW"/>
</dbReference>
<dbReference type="FunFam" id="1.10.510.10:FF:002883">
    <property type="entry name" value="CAMK family protein kinase"/>
    <property type="match status" value="1"/>
</dbReference>
<gene>
    <name evidence="4" type="ORF">TVAG_082260</name>
</gene>
<dbReference type="OrthoDB" id="4062651at2759"/>